<organism evidence="3 4">
    <name type="scientific">Ceratocystis pirilliformis</name>
    <dbReference type="NCBI Taxonomy" id="259994"/>
    <lineage>
        <taxon>Eukaryota</taxon>
        <taxon>Fungi</taxon>
        <taxon>Dikarya</taxon>
        <taxon>Ascomycota</taxon>
        <taxon>Pezizomycotina</taxon>
        <taxon>Sordariomycetes</taxon>
        <taxon>Hypocreomycetidae</taxon>
        <taxon>Microascales</taxon>
        <taxon>Ceratocystidaceae</taxon>
        <taxon>Ceratocystis</taxon>
    </lineage>
</organism>
<dbReference type="Proteomes" id="UP001583280">
    <property type="component" value="Unassembled WGS sequence"/>
</dbReference>
<evidence type="ECO:0000259" key="2">
    <source>
        <dbReference type="Pfam" id="PF13902"/>
    </source>
</evidence>
<feature type="compositionally biased region" description="Low complexity" evidence="1">
    <location>
        <begin position="28"/>
        <end position="37"/>
    </location>
</feature>
<dbReference type="Pfam" id="PF13902">
    <property type="entry name" value="R3H-assoc"/>
    <property type="match status" value="1"/>
</dbReference>
<comment type="caution">
    <text evidence="3">The sequence shown here is derived from an EMBL/GenBank/DDBJ whole genome shotgun (WGS) entry which is preliminary data.</text>
</comment>
<dbReference type="InterPro" id="IPR036867">
    <property type="entry name" value="R3H_dom_sf"/>
</dbReference>
<feature type="region of interest" description="Disordered" evidence="1">
    <location>
        <begin position="28"/>
        <end position="55"/>
    </location>
</feature>
<keyword evidence="4" id="KW-1185">Reference proteome</keyword>
<reference evidence="3 4" key="1">
    <citation type="journal article" date="2024" name="IMA Fungus">
        <title>IMA Genome - F19 : A genome assembly and annotation guide to empower mycologists, including annotated draft genome sequences of Ceratocystis pirilliformis, Diaporthe australafricana, Fusarium ophioides, Paecilomyces lecythidis, and Sporothrix stenoceras.</title>
        <authorList>
            <person name="Aylward J."/>
            <person name="Wilson A.M."/>
            <person name="Visagie C.M."/>
            <person name="Spraker J."/>
            <person name="Barnes I."/>
            <person name="Buitendag C."/>
            <person name="Ceriani C."/>
            <person name="Del Mar Angel L."/>
            <person name="du Plessis D."/>
            <person name="Fuchs T."/>
            <person name="Gasser K."/>
            <person name="Kramer D."/>
            <person name="Li W."/>
            <person name="Munsamy K."/>
            <person name="Piso A."/>
            <person name="Price J.L."/>
            <person name="Sonnekus B."/>
            <person name="Thomas C."/>
            <person name="van der Nest A."/>
            <person name="van Dijk A."/>
            <person name="van Heerden A."/>
            <person name="van Vuuren N."/>
            <person name="Yilmaz N."/>
            <person name="Duong T.A."/>
            <person name="van der Merwe N.A."/>
            <person name="Wingfield M.J."/>
            <person name="Wingfield B.D."/>
        </authorList>
    </citation>
    <scope>NUCLEOTIDE SEQUENCE [LARGE SCALE GENOMIC DNA]</scope>
    <source>
        <strain evidence="3 4">CMW 12675</strain>
    </source>
</reference>
<feature type="domain" description="R3H-associated N-terminal" evidence="2">
    <location>
        <begin position="145"/>
        <end position="259"/>
    </location>
</feature>
<dbReference type="SUPFAM" id="SSF82708">
    <property type="entry name" value="R3H domain"/>
    <property type="match status" value="1"/>
</dbReference>
<sequence length="444" mass="48502">MPPPTPPRRRMAFNYDSDDLWIPATAVSSAPSVSAASETDRSTWAIPSDPPTPQLAGATLSTPALDGAVSVPRAPAATTAPVDIEAWSASALQSLSIATVQTGADGAQLQIPLVDPPMSAPVPVTRRMPAAQIAASHLIPRRAPPTKRELMVKGNEGSRARRRWENNNLVHVPNVTPPSAEDMLPRPTHRMATVPYQVASDWDTAPATGHGRTSLLRDQAAFKFAAAAYARKTQQLLSGLATGLAKGEVPRDLRETAKRSPVVRAWVRALEEPLRKWVAEQKNIEGGVLAETDVETETEVETEVETEAETEAETDDEGWVRVDGDNFRDGEDVVLYTGRRSAKEVSDPHKQAPAMVFDSIGDDETAAFKRWLAHAISEYYGLESYSVTLANPTRRVVYVGASQPSTAEATDKNKTKKKRRKHMNHMHARLRNAELPRPLWEVVC</sequence>
<dbReference type="CDD" id="cd02325">
    <property type="entry name" value="R3H"/>
    <property type="match status" value="1"/>
</dbReference>
<feature type="compositionally biased region" description="Basic residues" evidence="1">
    <location>
        <begin position="414"/>
        <end position="424"/>
    </location>
</feature>
<evidence type="ECO:0000256" key="1">
    <source>
        <dbReference type="SAM" id="MobiDB-lite"/>
    </source>
</evidence>
<evidence type="ECO:0000313" key="4">
    <source>
        <dbReference type="Proteomes" id="UP001583280"/>
    </source>
</evidence>
<protein>
    <recommendedName>
        <fullName evidence="2">R3H-associated N-terminal domain-containing protein</fullName>
    </recommendedName>
</protein>
<evidence type="ECO:0000313" key="3">
    <source>
        <dbReference type="EMBL" id="KAL1899325.1"/>
    </source>
</evidence>
<name>A0ABR3ZGY3_9PEZI</name>
<accession>A0ABR3ZGY3</accession>
<feature type="region of interest" description="Disordered" evidence="1">
    <location>
        <begin position="293"/>
        <end position="315"/>
    </location>
</feature>
<proteinExistence type="predicted"/>
<gene>
    <name evidence="3" type="ORF">Cpir12675_001523</name>
</gene>
<dbReference type="EMBL" id="JAWDJO010000024">
    <property type="protein sequence ID" value="KAL1899325.1"/>
    <property type="molecule type" value="Genomic_DNA"/>
</dbReference>
<feature type="region of interest" description="Disordered" evidence="1">
    <location>
        <begin position="405"/>
        <end position="424"/>
    </location>
</feature>
<dbReference type="InterPro" id="IPR025952">
    <property type="entry name" value="R3H-assoc_dom"/>
</dbReference>